<protein>
    <submittedName>
        <fullName evidence="1">Uncharacterized protein</fullName>
    </submittedName>
</protein>
<dbReference type="EMBL" id="UYRS01002168">
    <property type="protein sequence ID" value="VDK25628.1"/>
    <property type="molecule type" value="Genomic_DNA"/>
</dbReference>
<accession>A0A3P6Q3F2</accession>
<organism evidence="1 2">
    <name type="scientific">Taenia asiatica</name>
    <name type="common">Asian tapeworm</name>
    <dbReference type="NCBI Taxonomy" id="60517"/>
    <lineage>
        <taxon>Eukaryota</taxon>
        <taxon>Metazoa</taxon>
        <taxon>Spiralia</taxon>
        <taxon>Lophotrochozoa</taxon>
        <taxon>Platyhelminthes</taxon>
        <taxon>Cestoda</taxon>
        <taxon>Eucestoda</taxon>
        <taxon>Cyclophyllidea</taxon>
        <taxon>Taeniidae</taxon>
        <taxon>Taenia</taxon>
    </lineage>
</organism>
<evidence type="ECO:0000313" key="2">
    <source>
        <dbReference type="Proteomes" id="UP000282613"/>
    </source>
</evidence>
<name>A0A3P6Q3F2_TAEAS</name>
<dbReference type="Proteomes" id="UP000282613">
    <property type="component" value="Unassembled WGS sequence"/>
</dbReference>
<proteinExistence type="predicted"/>
<dbReference type="AlphaFoldDB" id="A0A3P6Q3F2"/>
<dbReference type="OrthoDB" id="6278365at2759"/>
<gene>
    <name evidence="1" type="ORF">TASK_LOCUS2604</name>
</gene>
<evidence type="ECO:0000313" key="1">
    <source>
        <dbReference type="EMBL" id="VDK25628.1"/>
    </source>
</evidence>
<sequence length="108" mass="11960">MANIESLLQNVDINRLHNIVYREEEETRQVHFVALAVIYFLSVLMVSKYRDLLNPVDLLGLCQREGAPPSLSPTPVSPASWRLGSSASANAIASTTGQLKRVPIFCCF</sequence>
<keyword evidence="2" id="KW-1185">Reference proteome</keyword>
<reference evidence="1 2" key="1">
    <citation type="submission" date="2018-11" db="EMBL/GenBank/DDBJ databases">
        <authorList>
            <consortium name="Pathogen Informatics"/>
        </authorList>
    </citation>
    <scope>NUCLEOTIDE SEQUENCE [LARGE SCALE GENOMIC DNA]</scope>
</reference>